<name>A0A6C0LLY5_9ZZZZ</name>
<dbReference type="EMBL" id="MN740513">
    <property type="protein sequence ID" value="QHU30701.1"/>
    <property type="molecule type" value="Genomic_DNA"/>
</dbReference>
<sequence>MRYILEDFTPIRYVEENNAKYDSECHEFSTLLSKCSLDEQKEFTDNVKWVYFHIKYNQYDAGNIVSICIKRTYSEKPWSENVRAAHCSLEKTIEKWNRDIKRYTAQVFLKCQEVCDDVVILIINNTDFYEFTSLLKMLGANEFAFEKLRMAVRTPILRPIINIPRRVNMFIPIALPPPLPKRSSKAKKKK</sequence>
<accession>A0A6C0LLY5</accession>
<proteinExistence type="predicted"/>
<evidence type="ECO:0000313" key="1">
    <source>
        <dbReference type="EMBL" id="QHU30701.1"/>
    </source>
</evidence>
<reference evidence="1" key="1">
    <citation type="journal article" date="2020" name="Nature">
        <title>Giant virus diversity and host interactions through global metagenomics.</title>
        <authorList>
            <person name="Schulz F."/>
            <person name="Roux S."/>
            <person name="Paez-Espino D."/>
            <person name="Jungbluth S."/>
            <person name="Walsh D.A."/>
            <person name="Denef V.J."/>
            <person name="McMahon K.D."/>
            <person name="Konstantinidis K.T."/>
            <person name="Eloe-Fadrosh E.A."/>
            <person name="Kyrpides N.C."/>
            <person name="Woyke T."/>
        </authorList>
    </citation>
    <scope>NUCLEOTIDE SEQUENCE</scope>
    <source>
        <strain evidence="1">GVMAG-M-3300027833-19</strain>
    </source>
</reference>
<dbReference type="AlphaFoldDB" id="A0A6C0LLY5"/>
<organism evidence="1">
    <name type="scientific">viral metagenome</name>
    <dbReference type="NCBI Taxonomy" id="1070528"/>
    <lineage>
        <taxon>unclassified sequences</taxon>
        <taxon>metagenomes</taxon>
        <taxon>organismal metagenomes</taxon>
    </lineage>
</organism>
<protein>
    <submittedName>
        <fullName evidence="1">Uncharacterized protein</fullName>
    </submittedName>
</protein>